<dbReference type="AlphaFoldDB" id="F0QRN4"/>
<protein>
    <submittedName>
        <fullName evidence="1">Uncharacterized protein</fullName>
    </submittedName>
</protein>
<gene>
    <name evidence="1" type="ordered locus">MSU_0622</name>
</gene>
<proteinExistence type="predicted"/>
<dbReference type="EMBL" id="CP002525">
    <property type="protein sequence ID" value="ADX98154.1"/>
    <property type="molecule type" value="Genomic_DNA"/>
</dbReference>
<evidence type="ECO:0000313" key="2">
    <source>
        <dbReference type="Proteomes" id="UP000007484"/>
    </source>
</evidence>
<evidence type="ECO:0000313" key="1">
    <source>
        <dbReference type="EMBL" id="ADX98154.1"/>
    </source>
</evidence>
<organism evidence="1 2">
    <name type="scientific">Mycoplasma suis (strain Illinois)</name>
    <dbReference type="NCBI Taxonomy" id="768700"/>
    <lineage>
        <taxon>Bacteria</taxon>
        <taxon>Bacillati</taxon>
        <taxon>Mycoplasmatota</taxon>
        <taxon>Mollicutes</taxon>
        <taxon>Mycoplasmataceae</taxon>
        <taxon>Mycoplasma</taxon>
    </lineage>
</organism>
<name>F0QRN4_MYCSL</name>
<dbReference type="KEGG" id="mss:MSU_0622"/>
<sequence>MNHLTRGFIFLGSIAWLSGTGYLLANTFTSKSKNKGSKEVINLHTPKTKGNSSEFLWRYIFVNESSKKCDFFKQDAEKSESDRKKEYFELDEINCEEVFPEIKVRGNYAKTFFWIEGIEREVEKILKSEELILLEFQKKNWEVLPKIMNLKN</sequence>
<keyword evidence="2" id="KW-1185">Reference proteome</keyword>
<dbReference type="STRING" id="768700.MSU_0622"/>
<dbReference type="Proteomes" id="UP000007484">
    <property type="component" value="Chromosome"/>
</dbReference>
<accession>F0QRN4</accession>
<dbReference type="RefSeq" id="WP_013609997.1">
    <property type="nucleotide sequence ID" value="NC_015155.1"/>
</dbReference>
<reference evidence="1 2" key="1">
    <citation type="journal article" date="2011" name="J. Bacteriol.">
        <title>Complete genome sequences of two hemotropic Mycoplasmas, Mycoplasma haemofelis strain Ohio2 and Mycoplasma suis strain Illinois.</title>
        <authorList>
            <person name="Messick J.B."/>
            <person name="Santos A.P."/>
            <person name="Guimaraes A.M."/>
        </authorList>
    </citation>
    <scope>NUCLEOTIDE SEQUENCE [LARGE SCALE GENOMIC DNA]</scope>
    <source>
        <strain evidence="1 2">Illinois</strain>
    </source>
</reference>
<dbReference type="HOGENOM" id="CLU_130928_0_0_14"/>